<protein>
    <submittedName>
        <fullName evidence="3">Serine hydrolase</fullName>
    </submittedName>
</protein>
<dbReference type="KEGG" id="amur:ADH66_06705"/>
<dbReference type="RefSeq" id="WP_066534106.1">
    <property type="nucleotide sequence ID" value="NZ_CP021422.1"/>
</dbReference>
<keyword evidence="4" id="KW-1185">Reference proteome</keyword>
<dbReference type="PANTHER" id="PTHR43283">
    <property type="entry name" value="BETA-LACTAMASE-RELATED"/>
    <property type="match status" value="1"/>
</dbReference>
<evidence type="ECO:0000313" key="5">
    <source>
        <dbReference type="Proteomes" id="UP000596035"/>
    </source>
</evidence>
<dbReference type="Pfam" id="PF00144">
    <property type="entry name" value="Beta-lactamase"/>
    <property type="match status" value="1"/>
</dbReference>
<evidence type="ECO:0000313" key="4">
    <source>
        <dbReference type="Proteomes" id="UP000196710"/>
    </source>
</evidence>
<gene>
    <name evidence="2" type="ORF">ADH66_06705</name>
    <name evidence="3" type="ORF">I5Q82_16810</name>
</gene>
<dbReference type="EMBL" id="CP065321">
    <property type="protein sequence ID" value="QQR29673.1"/>
    <property type="molecule type" value="Genomic_DNA"/>
</dbReference>
<dbReference type="SUPFAM" id="SSF56601">
    <property type="entry name" value="beta-lactamase/transpeptidase-like"/>
    <property type="match status" value="1"/>
</dbReference>
<feature type="domain" description="Beta-lactamase-related" evidence="1">
    <location>
        <begin position="35"/>
        <end position="302"/>
    </location>
</feature>
<dbReference type="InterPro" id="IPR001466">
    <property type="entry name" value="Beta-lactam-related"/>
</dbReference>
<reference evidence="2" key="1">
    <citation type="journal article" date="2017" name="Genome Announc.">
        <title>High-Quality Whole-Genome Sequences of the Oligo-Mouse-Microbiota Bacterial Community.</title>
        <authorList>
            <person name="Garzetti D."/>
            <person name="Brugiroux S."/>
            <person name="Bunk B."/>
            <person name="Pukall R."/>
            <person name="McCoy K.D."/>
            <person name="Macpherson A.J."/>
            <person name="Stecher B."/>
        </authorList>
    </citation>
    <scope>NUCLEOTIDE SEQUENCE</scope>
    <source>
        <strain evidence="2">KB18</strain>
    </source>
</reference>
<accession>A0A1Z2XPQ0</accession>
<dbReference type="EMBL" id="CP021422">
    <property type="protein sequence ID" value="ASB40381.1"/>
    <property type="molecule type" value="Genomic_DNA"/>
</dbReference>
<dbReference type="InterPro" id="IPR050789">
    <property type="entry name" value="Diverse_Enzym_Activities"/>
</dbReference>
<dbReference type="InterPro" id="IPR012338">
    <property type="entry name" value="Beta-lactam/transpept-like"/>
</dbReference>
<sequence length="509" mass="56521">MNFQRVTPESVGIPSGAILDMLDQLYREGIEMHAFKLLRHGKVCAEGSWAPYTPETQHILFSFSKSFTSTAIGFAVQEGIISLDERLIDIFPEKSPENPSENLKKCQVRHLLMMGCGHETEISWTNGGDGDWVSQFLHHPFVYEPGTHFMYNTAGTNMLCAILKKKTGLDMTEFLKPRLFEPLGMGEIHCVKMLGDIEMGGAGMSVTIEEMARFVQFVANRGSWEGRQLLNPEWFDMATRKQIGNAGAGWGGDPDWQAGYCFQFWRCAPEGVFRGDGAYGQYGVVMTKQDAVLVIHSASMKLQAVLTAVWENILPNVQEAPLPEDQVAYHRLQKRLEKLELNSMLGMHNPGAEASLNGAVYVPKTPAPGLRDIVGGPGCFIPEGGELQSIAFKFEGTKARLVCKEDRGEYVLDLGMEGHFATTLVHGVPFGANSSWRAHDTLEVHLVNTRMVRGKRFLFKFSGSRLNVTGTPTLPEPMSLGDVENSELSFELAEGEVNTKTRMYWEVNG</sequence>
<keyword evidence="3" id="KW-0378">Hydrolase</keyword>
<dbReference type="Proteomes" id="UP000596035">
    <property type="component" value="Chromosome"/>
</dbReference>
<proteinExistence type="predicted"/>
<organism evidence="3 5">
    <name type="scientific">Acutalibacter muris</name>
    <dbReference type="NCBI Taxonomy" id="1796620"/>
    <lineage>
        <taxon>Bacteria</taxon>
        <taxon>Bacillati</taxon>
        <taxon>Bacillota</taxon>
        <taxon>Clostridia</taxon>
        <taxon>Eubacteriales</taxon>
        <taxon>Acutalibacteraceae</taxon>
        <taxon>Acutalibacter</taxon>
    </lineage>
</organism>
<reference evidence="3 5" key="3">
    <citation type="submission" date="2020-11" db="EMBL/GenBank/DDBJ databases">
        <title>Closed and high quality bacterial genomes of the OMM12 community.</title>
        <authorList>
            <person name="Marbouty M."/>
            <person name="Lamy-Besnier Q."/>
            <person name="Debarbieux L."/>
            <person name="Koszul R."/>
        </authorList>
    </citation>
    <scope>NUCLEOTIDE SEQUENCE [LARGE SCALE GENOMIC DNA]</scope>
    <source>
        <strain evidence="3 5">KB18</strain>
    </source>
</reference>
<name>A0A1Z2XPQ0_9FIRM</name>
<dbReference type="AlphaFoldDB" id="A0A1Z2XPQ0"/>
<evidence type="ECO:0000259" key="1">
    <source>
        <dbReference type="Pfam" id="PF00144"/>
    </source>
</evidence>
<dbReference type="GO" id="GO:0016787">
    <property type="term" value="F:hydrolase activity"/>
    <property type="evidence" value="ECO:0007669"/>
    <property type="project" value="UniProtKB-KW"/>
</dbReference>
<dbReference type="PANTHER" id="PTHR43283:SF7">
    <property type="entry name" value="BETA-LACTAMASE-RELATED DOMAIN-CONTAINING PROTEIN"/>
    <property type="match status" value="1"/>
</dbReference>
<dbReference type="Gene3D" id="3.40.710.10">
    <property type="entry name" value="DD-peptidase/beta-lactamase superfamily"/>
    <property type="match status" value="1"/>
</dbReference>
<reference evidence="4" key="2">
    <citation type="submission" date="2017-05" db="EMBL/GenBank/DDBJ databases">
        <title>Improved OligoMM genomes.</title>
        <authorList>
            <person name="Garzetti D."/>
        </authorList>
    </citation>
    <scope>NUCLEOTIDE SEQUENCE [LARGE SCALE GENOMIC DNA]</scope>
    <source>
        <strain evidence="4">KB18</strain>
    </source>
</reference>
<dbReference type="Proteomes" id="UP000196710">
    <property type="component" value="Chromosome"/>
</dbReference>
<evidence type="ECO:0000313" key="2">
    <source>
        <dbReference type="EMBL" id="ASB40381.1"/>
    </source>
</evidence>
<evidence type="ECO:0000313" key="3">
    <source>
        <dbReference type="EMBL" id="QQR29673.1"/>
    </source>
</evidence>